<dbReference type="InterPro" id="IPR027417">
    <property type="entry name" value="P-loop_NTPase"/>
</dbReference>
<keyword evidence="2 4" id="KW-1133">Transmembrane helix</keyword>
<evidence type="ECO:0000256" key="2">
    <source>
        <dbReference type="ARBA" id="ARBA00022989"/>
    </source>
</evidence>
<dbReference type="SUPFAM" id="SSF90123">
    <property type="entry name" value="ABC transporter transmembrane region"/>
    <property type="match status" value="1"/>
</dbReference>
<dbReference type="PROSITE" id="PS50929">
    <property type="entry name" value="ABC_TM1F"/>
    <property type="match status" value="1"/>
</dbReference>
<dbReference type="Gene3D" id="3.40.50.300">
    <property type="entry name" value="P-loop containing nucleotide triphosphate hydrolases"/>
    <property type="match status" value="1"/>
</dbReference>
<evidence type="ECO:0000256" key="3">
    <source>
        <dbReference type="ARBA" id="ARBA00023136"/>
    </source>
</evidence>
<dbReference type="EMBL" id="CAMXCT010002890">
    <property type="protein sequence ID" value="CAI4001114.1"/>
    <property type="molecule type" value="Genomic_DNA"/>
</dbReference>
<evidence type="ECO:0000313" key="7">
    <source>
        <dbReference type="EMBL" id="CAL1154489.1"/>
    </source>
</evidence>
<proteinExistence type="predicted"/>
<feature type="transmembrane region" description="Helical" evidence="4">
    <location>
        <begin position="628"/>
        <end position="646"/>
    </location>
</feature>
<evidence type="ECO:0000256" key="1">
    <source>
        <dbReference type="ARBA" id="ARBA00022692"/>
    </source>
</evidence>
<reference evidence="6" key="1">
    <citation type="submission" date="2022-10" db="EMBL/GenBank/DDBJ databases">
        <authorList>
            <person name="Chen Y."/>
            <person name="Dougan E. K."/>
            <person name="Chan C."/>
            <person name="Rhodes N."/>
            <person name="Thang M."/>
        </authorList>
    </citation>
    <scope>NUCLEOTIDE SEQUENCE</scope>
</reference>
<reference evidence="7" key="2">
    <citation type="submission" date="2024-04" db="EMBL/GenBank/DDBJ databases">
        <authorList>
            <person name="Chen Y."/>
            <person name="Shah S."/>
            <person name="Dougan E. K."/>
            <person name="Thang M."/>
            <person name="Chan C."/>
        </authorList>
    </citation>
    <scope>NUCLEOTIDE SEQUENCE [LARGE SCALE GENOMIC DNA]</scope>
</reference>
<feature type="transmembrane region" description="Helical" evidence="4">
    <location>
        <begin position="658"/>
        <end position="679"/>
    </location>
</feature>
<sequence length="1032" mass="114833">MPWDIFRQVSFANLRMVSPTIHPLDNEQLEVTLLEPQKFRDVKSEDTTLPLQELLEWVAQHPFTGYKGGIARLVAKILWLDAENPDLQSEIQGFNDIDLIYFLQDGDEQQKTSMKKLVDDGLTIGGIPVEAQDVEYSYDTIPHVLATRDLTQNQCIIVSDASGRVFLITAQVCRQHMLQSKTAPAVASDNSTLDDYGNVVAKPRAVGRAIIQWMKGRASTVELNDATVKFYRKQKLPKMTLFQVFNKAKGNEMYMKVYTELLRLGFVEHQQFPHALWGDCYCYVNSLIARHGYRLELESDLDSAAVEKWKEAKYAEQLARTRISIFRDFRFHRMVLDETFLMPYEIADTPLTAGLKERAHGWPIGASIARAPDASPKAPVTNLDATGRRLTDLLYHAMLGDGVMGSHGDGTKSDLSKRHLASVAVAERALSKQPGTTFRLGGSEAADSASRLVRQAAHEKGKAKAAERLGRAFDRRIIQRILSSGGAYLEQDDLPDDQRDPLLNQNMFGKLTMTETFLHLLRVVKIAWVQFLLSFLVNLFAAVLFVLVINHMASAFWLLAAFASNALGAWLFIRASNCALLNVLSSMFLALLNLRADAFSTRLFSEVWSRLVGDTRALQGVLESCSDFTIEALTAIGALFVLLFSMEPSCDNSIWSTMLVVVSTGTGMAAISMLAGFSLRSSSRMSRSMIGYLYSYMLLGRLQDLGNMRFSSLSNFFETKFIPEQFAATTSAYEEIQSASLEQRKKLTLIHQVVSIFLRVTEFAALTQALYRLVHSSSTDASCLHSYSIQAMSIPILLSAVRRASEACLQLFSSVGSLERLFLLSRALLRFSTPRFDGINHFAAERISMEIPHDFNVSLGSPQFGPFARIPALPEVKVGKLNVLAMARGQGASTLAKILLRIVDAPARIKIDGEHVEQYEQETLNFAIHVVDHPPLASSVARTAGQGQSLTEYVQLGLEDNGMGLPLDVCLHRAGIWSQVANIPHGIECTEWSSYMTKPEAYRVQLARALFRASLGTLRMRLGTNPLECCSM</sequence>
<dbReference type="GO" id="GO:0140359">
    <property type="term" value="F:ABC-type transporter activity"/>
    <property type="evidence" value="ECO:0007669"/>
    <property type="project" value="InterPro"/>
</dbReference>
<evidence type="ECO:0000313" key="6">
    <source>
        <dbReference type="EMBL" id="CAI4001114.1"/>
    </source>
</evidence>
<feature type="domain" description="ABC transmembrane type-1" evidence="5">
    <location>
        <begin position="558"/>
        <end position="697"/>
    </location>
</feature>
<evidence type="ECO:0000259" key="5">
    <source>
        <dbReference type="PROSITE" id="PS50929"/>
    </source>
</evidence>
<dbReference type="GO" id="GO:0005524">
    <property type="term" value="F:ATP binding"/>
    <property type="evidence" value="ECO:0007669"/>
    <property type="project" value="InterPro"/>
</dbReference>
<dbReference type="EMBL" id="CAMXCT020002890">
    <property type="protein sequence ID" value="CAL1154489.1"/>
    <property type="molecule type" value="Genomic_DNA"/>
</dbReference>
<dbReference type="OrthoDB" id="435754at2759"/>
<accession>A0A9P1CZK0</accession>
<dbReference type="EMBL" id="CAMXCT030002890">
    <property type="protein sequence ID" value="CAL4788426.1"/>
    <property type="molecule type" value="Genomic_DNA"/>
</dbReference>
<protein>
    <submittedName>
        <fullName evidence="8">THUMP domain-containing protein 2</fullName>
    </submittedName>
</protein>
<keyword evidence="1 4" id="KW-0812">Transmembrane</keyword>
<comment type="caution">
    <text evidence="6">The sequence shown here is derived from an EMBL/GenBank/DDBJ whole genome shotgun (WGS) entry which is preliminary data.</text>
</comment>
<keyword evidence="9" id="KW-1185">Reference proteome</keyword>
<keyword evidence="3 4" id="KW-0472">Membrane</keyword>
<dbReference type="GO" id="GO:0016020">
    <property type="term" value="C:membrane"/>
    <property type="evidence" value="ECO:0007669"/>
    <property type="project" value="InterPro"/>
</dbReference>
<evidence type="ECO:0000313" key="9">
    <source>
        <dbReference type="Proteomes" id="UP001152797"/>
    </source>
</evidence>
<gene>
    <name evidence="6" type="ORF">C1SCF055_LOCUS27187</name>
</gene>
<name>A0A9P1CZK0_9DINO</name>
<dbReference type="Proteomes" id="UP001152797">
    <property type="component" value="Unassembled WGS sequence"/>
</dbReference>
<feature type="transmembrane region" description="Helical" evidence="4">
    <location>
        <begin position="555"/>
        <end position="573"/>
    </location>
</feature>
<evidence type="ECO:0000256" key="4">
    <source>
        <dbReference type="SAM" id="Phobius"/>
    </source>
</evidence>
<feature type="transmembrane region" description="Helical" evidence="4">
    <location>
        <begin position="527"/>
        <end position="548"/>
    </location>
</feature>
<evidence type="ECO:0000313" key="8">
    <source>
        <dbReference type="EMBL" id="CAL4788426.1"/>
    </source>
</evidence>
<organism evidence="6">
    <name type="scientific">Cladocopium goreaui</name>
    <dbReference type="NCBI Taxonomy" id="2562237"/>
    <lineage>
        <taxon>Eukaryota</taxon>
        <taxon>Sar</taxon>
        <taxon>Alveolata</taxon>
        <taxon>Dinophyceae</taxon>
        <taxon>Suessiales</taxon>
        <taxon>Symbiodiniaceae</taxon>
        <taxon>Cladocopium</taxon>
    </lineage>
</organism>
<dbReference type="InterPro" id="IPR011527">
    <property type="entry name" value="ABC1_TM_dom"/>
</dbReference>
<dbReference type="InterPro" id="IPR036640">
    <property type="entry name" value="ABC1_TM_sf"/>
</dbReference>
<dbReference type="AlphaFoldDB" id="A0A9P1CZK0"/>